<dbReference type="Gene3D" id="2.130.10.10">
    <property type="entry name" value="YVTN repeat-like/Quinoprotein amine dehydrogenase"/>
    <property type="match status" value="2"/>
</dbReference>
<dbReference type="FunFam" id="2.130.10.10:FF:000906">
    <property type="entry name" value="Autophagy-related protein 18b isoform A"/>
    <property type="match status" value="1"/>
</dbReference>
<keyword evidence="3" id="KW-0677">Repeat</keyword>
<reference evidence="5 6" key="1">
    <citation type="submission" date="2012-08" db="EMBL/GenBank/DDBJ databases">
        <title>Oryza genome evolution.</title>
        <authorList>
            <person name="Wing R.A."/>
        </authorList>
    </citation>
    <scope>NUCLEOTIDE SEQUENCE</scope>
</reference>
<dbReference type="Pfam" id="PF21032">
    <property type="entry name" value="PROPPIN"/>
    <property type="match status" value="1"/>
</dbReference>
<evidence type="ECO:0000313" key="6">
    <source>
        <dbReference type="Proteomes" id="UP000032180"/>
    </source>
</evidence>
<accession>A0A0D9VM16</accession>
<dbReference type="InterPro" id="IPR036322">
    <property type="entry name" value="WD40_repeat_dom_sf"/>
</dbReference>
<dbReference type="PANTHER" id="PTHR11227">
    <property type="entry name" value="WD-REPEAT PROTEIN INTERACTING WITH PHOSPHOINOSIDES WIPI -RELATED"/>
    <property type="match status" value="1"/>
</dbReference>
<comment type="subcellular location">
    <subcellularLocation>
        <location evidence="1">Preautophagosomal structure membrane</location>
        <topology evidence="1">Peripheral membrane protein</topology>
    </subcellularLocation>
</comment>
<evidence type="ECO:0000256" key="4">
    <source>
        <dbReference type="ARBA" id="ARBA00025740"/>
    </source>
</evidence>
<dbReference type="InterPro" id="IPR048720">
    <property type="entry name" value="PROPPIN"/>
</dbReference>
<comment type="similarity">
    <text evidence="4">Belongs to the WD repeat PROPPIN family.</text>
</comment>
<dbReference type="Gramene" id="LPERR02G29220.1">
    <property type="protein sequence ID" value="LPERR02G29220.1"/>
    <property type="gene ID" value="LPERR02G29220"/>
</dbReference>
<dbReference type="GO" id="GO:0034045">
    <property type="term" value="C:phagophore assembly site membrane"/>
    <property type="evidence" value="ECO:0007669"/>
    <property type="project" value="UniProtKB-SubCell"/>
</dbReference>
<dbReference type="InterPro" id="IPR001680">
    <property type="entry name" value="WD40_rpt"/>
</dbReference>
<dbReference type="SMART" id="SM00320">
    <property type="entry name" value="WD40"/>
    <property type="match status" value="3"/>
</dbReference>
<dbReference type="STRING" id="77586.A0A0D9VM16"/>
<protein>
    <recommendedName>
        <fullName evidence="7">Anaphase-promoting complex subunit 4 WD40 domain-containing protein</fullName>
    </recommendedName>
</protein>
<evidence type="ECO:0008006" key="7">
    <source>
        <dbReference type="Google" id="ProtNLM"/>
    </source>
</evidence>
<dbReference type="eggNOG" id="KOG2110">
    <property type="taxonomic scope" value="Eukaryota"/>
</dbReference>
<proteinExistence type="inferred from homology"/>
<sequence length="397" mass="43580">MASTSSPPPSQILCASFNQENSLFYVGTNDGFRIFDVRTGRLCYEKNLGGINNMEMYFGSNLLAIVGTGEQPVLSPRRLRLFNTKTGATKKDLNFKTSVLAVRLSKKRLVVVLQDRTFIYDLNSTTILEEIETVSNTKGLCAFAPNSEACYLAIPASTSKGSALVYKASEPELICQIDAHQSPLAAMAFSSNGMYLATASEKGTIIRVFLVAQATKSHSFRRGTYPSTIYSLSFGPSNDLPDVLVATSSSGSLHMFFLDAARNRRNQPNKLLGSIIPGAITDALDPANHHIIQKVAPAEIKSCVAVHSVENSQNSSKLPALRTIVYIITYDGYFREYIINTTKSNESSWVLHCEFSLLNTGSLPPLQLSDLVDQLLLLFLRRFQLKSQDPEGHSEVS</sequence>
<organism evidence="5 6">
    <name type="scientific">Leersia perrieri</name>
    <dbReference type="NCBI Taxonomy" id="77586"/>
    <lineage>
        <taxon>Eukaryota</taxon>
        <taxon>Viridiplantae</taxon>
        <taxon>Streptophyta</taxon>
        <taxon>Embryophyta</taxon>
        <taxon>Tracheophyta</taxon>
        <taxon>Spermatophyta</taxon>
        <taxon>Magnoliopsida</taxon>
        <taxon>Liliopsida</taxon>
        <taxon>Poales</taxon>
        <taxon>Poaceae</taxon>
        <taxon>BOP clade</taxon>
        <taxon>Oryzoideae</taxon>
        <taxon>Oryzeae</taxon>
        <taxon>Oryzinae</taxon>
        <taxon>Leersia</taxon>
    </lineage>
</organism>
<evidence type="ECO:0000256" key="2">
    <source>
        <dbReference type="ARBA" id="ARBA00022574"/>
    </source>
</evidence>
<keyword evidence="2" id="KW-0853">WD repeat</keyword>
<dbReference type="SUPFAM" id="SSF50978">
    <property type="entry name" value="WD40 repeat-like"/>
    <property type="match status" value="1"/>
</dbReference>
<dbReference type="InterPro" id="IPR015943">
    <property type="entry name" value="WD40/YVTN_repeat-like_dom_sf"/>
</dbReference>
<evidence type="ECO:0000256" key="1">
    <source>
        <dbReference type="ARBA" id="ARBA00004623"/>
    </source>
</evidence>
<dbReference type="Proteomes" id="UP000032180">
    <property type="component" value="Chromosome 2"/>
</dbReference>
<dbReference type="AlphaFoldDB" id="A0A0D9VM16"/>
<dbReference type="EnsemblPlants" id="LPERR02G29220.1">
    <property type="protein sequence ID" value="LPERR02G29220.1"/>
    <property type="gene ID" value="LPERR02G29220"/>
</dbReference>
<reference evidence="5" key="3">
    <citation type="submission" date="2015-04" db="UniProtKB">
        <authorList>
            <consortium name="EnsemblPlants"/>
        </authorList>
    </citation>
    <scope>IDENTIFICATION</scope>
</reference>
<evidence type="ECO:0000313" key="5">
    <source>
        <dbReference type="EnsemblPlants" id="LPERR02G29220.1"/>
    </source>
</evidence>
<dbReference type="HOGENOM" id="CLU_025895_5_2_1"/>
<name>A0A0D9VM16_9ORYZ</name>
<reference evidence="6" key="2">
    <citation type="submission" date="2013-12" db="EMBL/GenBank/DDBJ databases">
        <authorList>
            <person name="Yu Y."/>
            <person name="Lee S."/>
            <person name="de Baynast K."/>
            <person name="Wissotski M."/>
            <person name="Liu L."/>
            <person name="Talag J."/>
            <person name="Goicoechea J."/>
            <person name="Angelova A."/>
            <person name="Jetty R."/>
            <person name="Kudrna D."/>
            <person name="Golser W."/>
            <person name="Rivera L."/>
            <person name="Zhang J."/>
            <person name="Wing R."/>
        </authorList>
    </citation>
    <scope>NUCLEOTIDE SEQUENCE</scope>
</reference>
<evidence type="ECO:0000256" key="3">
    <source>
        <dbReference type="ARBA" id="ARBA00022737"/>
    </source>
</evidence>
<keyword evidence="6" id="KW-1185">Reference proteome</keyword>